<protein>
    <submittedName>
        <fullName evidence="4">Redoxin domain-containing protein</fullName>
    </submittedName>
</protein>
<name>A0A6N8KYS1_9SPHI</name>
<dbReference type="AlphaFoldDB" id="A0A6N8KYS1"/>
<evidence type="ECO:0000256" key="2">
    <source>
        <dbReference type="SAM" id="SignalP"/>
    </source>
</evidence>
<gene>
    <name evidence="4" type="ORF">GQF63_11405</name>
</gene>
<dbReference type="GO" id="GO:0016491">
    <property type="term" value="F:oxidoreductase activity"/>
    <property type="evidence" value="ECO:0007669"/>
    <property type="project" value="InterPro"/>
</dbReference>
<dbReference type="InterPro" id="IPR000866">
    <property type="entry name" value="AhpC/TSA"/>
</dbReference>
<dbReference type="PROSITE" id="PS51257">
    <property type="entry name" value="PROKAR_LIPOPROTEIN"/>
    <property type="match status" value="1"/>
</dbReference>
<evidence type="ECO:0000259" key="3">
    <source>
        <dbReference type="PROSITE" id="PS51352"/>
    </source>
</evidence>
<keyword evidence="5" id="KW-1185">Reference proteome</keyword>
<feature type="compositionally biased region" description="Low complexity" evidence="1">
    <location>
        <begin position="56"/>
        <end position="66"/>
    </location>
</feature>
<dbReference type="Proteomes" id="UP000435036">
    <property type="component" value="Unassembled WGS sequence"/>
</dbReference>
<dbReference type="PROSITE" id="PS51352">
    <property type="entry name" value="THIOREDOXIN_2"/>
    <property type="match status" value="1"/>
</dbReference>
<organism evidence="4 5">
    <name type="scientific">Sphingobacterium humi</name>
    <dbReference type="NCBI Taxonomy" id="1796905"/>
    <lineage>
        <taxon>Bacteria</taxon>
        <taxon>Pseudomonadati</taxon>
        <taxon>Bacteroidota</taxon>
        <taxon>Sphingobacteriia</taxon>
        <taxon>Sphingobacteriales</taxon>
        <taxon>Sphingobacteriaceae</taxon>
        <taxon>Sphingobacterium</taxon>
    </lineage>
</organism>
<feature type="region of interest" description="Disordered" evidence="1">
    <location>
        <begin position="24"/>
        <end position="66"/>
    </location>
</feature>
<feature type="signal peptide" evidence="2">
    <location>
        <begin position="1"/>
        <end position="20"/>
    </location>
</feature>
<comment type="caution">
    <text evidence="4">The sequence shown here is derived from an EMBL/GenBank/DDBJ whole genome shotgun (WGS) entry which is preliminary data.</text>
</comment>
<dbReference type="RefSeq" id="WP_160369358.1">
    <property type="nucleotide sequence ID" value="NZ_WSQA01000007.1"/>
</dbReference>
<reference evidence="4 5" key="1">
    <citation type="submission" date="2019-12" db="EMBL/GenBank/DDBJ databases">
        <authorList>
            <person name="Dong K."/>
        </authorList>
    </citation>
    <scope>NUCLEOTIDE SEQUENCE [LARGE SCALE GENOMIC DNA]</scope>
    <source>
        <strain evidence="4 5">JCM 31225</strain>
    </source>
</reference>
<dbReference type="Gene3D" id="3.40.30.10">
    <property type="entry name" value="Glutaredoxin"/>
    <property type="match status" value="1"/>
</dbReference>
<dbReference type="Pfam" id="PF00578">
    <property type="entry name" value="AhpC-TSA"/>
    <property type="match status" value="1"/>
</dbReference>
<dbReference type="EMBL" id="WSQA01000007">
    <property type="protein sequence ID" value="MVZ62633.1"/>
    <property type="molecule type" value="Genomic_DNA"/>
</dbReference>
<evidence type="ECO:0000256" key="1">
    <source>
        <dbReference type="SAM" id="MobiDB-lite"/>
    </source>
</evidence>
<dbReference type="OrthoDB" id="662072at2"/>
<dbReference type="InterPro" id="IPR013766">
    <property type="entry name" value="Thioredoxin_domain"/>
</dbReference>
<dbReference type="InterPro" id="IPR036249">
    <property type="entry name" value="Thioredoxin-like_sf"/>
</dbReference>
<feature type="compositionally biased region" description="Basic and acidic residues" evidence="1">
    <location>
        <begin position="28"/>
        <end position="52"/>
    </location>
</feature>
<evidence type="ECO:0000313" key="5">
    <source>
        <dbReference type="Proteomes" id="UP000435036"/>
    </source>
</evidence>
<feature type="chain" id="PRO_5026920529" evidence="2">
    <location>
        <begin position="21"/>
        <end position="213"/>
    </location>
</feature>
<evidence type="ECO:0000313" key="4">
    <source>
        <dbReference type="EMBL" id="MVZ62633.1"/>
    </source>
</evidence>
<accession>A0A6N8KYS1</accession>
<dbReference type="SUPFAM" id="SSF52833">
    <property type="entry name" value="Thioredoxin-like"/>
    <property type="match status" value="1"/>
</dbReference>
<sequence>MKTKFLIPILSISLSTAFVACNNSPKSEQTHEHSAEDHAGHAHAGGHDHSHGTEQATTAPSTAAPATPNTVKAAALAIPEFNFYKVKSGISFSKSDIPAGKNTVFVLFDPSCGHCQHETTALAKNYSKVKDINIYYVSMNDPALMANFFSSFGKELEGKPNVEMLYDRNQDFIQKFHVPAKFPANYVYGADGALKTYWEGEKNIDEVIAAFTK</sequence>
<keyword evidence="2" id="KW-0732">Signal</keyword>
<proteinExistence type="predicted"/>
<dbReference type="GO" id="GO:0016209">
    <property type="term" value="F:antioxidant activity"/>
    <property type="evidence" value="ECO:0007669"/>
    <property type="project" value="InterPro"/>
</dbReference>
<feature type="domain" description="Thioredoxin" evidence="3">
    <location>
        <begin position="53"/>
        <end position="213"/>
    </location>
</feature>